<dbReference type="Proteomes" id="UP000094565">
    <property type="component" value="Chromosome 3"/>
</dbReference>
<sequence length="427" mass="49313">MSNVQSFVSSSSEHMEGIKLQQVPGNSNILTTECLTFLADLHRNFNARRKLLLQASMSLHQERYRGVLPKFSEESLILRQDDWKNEMATDLENLQESSPVNASLDGNLVNMNNMVLPVWDHSLKIQALLHQKIKEGRNLIIEPRGLNYNEKSLTIDGEPASGALLDFAIFYFKNSPLVDKVSFYISSLTCRNEATFWKDVFDFTERYFKTKINTILCIDSLDSLIQIEEILQQLKPYVVAIHHNKYKYMNSFISITGEVLAQESQLTYNTPLLFYYISMLKNVSQRRQIKLFNDPLVSLKTPNYITEDDLFGGEILGGCITENELKSTIRICMEELNLWWNKVQLDLSRVEFLRAQLNQWSIKKAYLNNGVQLSSKDIQKLVRQYSTGQYDVDNMMSPNLLSLSLEDYVTLKTYESTIPINNHQQKL</sequence>
<keyword evidence="6" id="KW-1185">Reference proteome</keyword>
<dbReference type="SUPFAM" id="SSF51645">
    <property type="entry name" value="Malate synthase G"/>
    <property type="match status" value="1"/>
</dbReference>
<evidence type="ECO:0000313" key="5">
    <source>
        <dbReference type="EMBL" id="ANZ77131.1"/>
    </source>
</evidence>
<evidence type="ECO:0000256" key="1">
    <source>
        <dbReference type="ARBA" id="ARBA00006394"/>
    </source>
</evidence>
<dbReference type="GO" id="GO:0006097">
    <property type="term" value="P:glyoxylate cycle"/>
    <property type="evidence" value="ECO:0007669"/>
    <property type="project" value="InterPro"/>
</dbReference>
<gene>
    <name evidence="5" type="primary">MLS1</name>
    <name evidence="5" type="ORF">ATY40_BA7504008</name>
</gene>
<dbReference type="Pfam" id="PF20656">
    <property type="entry name" value="MS_N"/>
    <property type="match status" value="1"/>
</dbReference>
<feature type="domain" description="Malate synthase N-terminal" evidence="4">
    <location>
        <begin position="26"/>
        <end position="74"/>
    </location>
</feature>
<dbReference type="OrthoDB" id="4078635at2759"/>
<evidence type="ECO:0000313" key="6">
    <source>
        <dbReference type="Proteomes" id="UP000094565"/>
    </source>
</evidence>
<dbReference type="InterPro" id="IPR048356">
    <property type="entry name" value="MS_N"/>
</dbReference>
<evidence type="ECO:0000256" key="2">
    <source>
        <dbReference type="ARBA" id="ARBA00012636"/>
    </source>
</evidence>
<evidence type="ECO:0000259" key="4">
    <source>
        <dbReference type="Pfam" id="PF20656"/>
    </source>
</evidence>
<dbReference type="InterPro" id="IPR046363">
    <property type="entry name" value="MS_N_TIM-barrel_dom"/>
</dbReference>
<comment type="similarity">
    <text evidence="1">Belongs to the malate synthase family.</text>
</comment>
<dbReference type="InterPro" id="IPR001465">
    <property type="entry name" value="Malate_synthase_TIM"/>
</dbReference>
<accession>A0A1B2JGW5</accession>
<dbReference type="InterPro" id="IPR011076">
    <property type="entry name" value="Malate_synth_sf"/>
</dbReference>
<dbReference type="EC" id="2.3.3.9" evidence="2"/>
<dbReference type="GO" id="GO:0005737">
    <property type="term" value="C:cytoplasm"/>
    <property type="evidence" value="ECO:0007669"/>
    <property type="project" value="TreeGrafter"/>
</dbReference>
<dbReference type="GO" id="GO:0004474">
    <property type="term" value="F:malate synthase activity"/>
    <property type="evidence" value="ECO:0007669"/>
    <property type="project" value="UniProtKB-EC"/>
</dbReference>
<dbReference type="InterPro" id="IPR006252">
    <property type="entry name" value="Malate_synthA"/>
</dbReference>
<organism evidence="5 6">
    <name type="scientific">Komagataella pastoris</name>
    <name type="common">Yeast</name>
    <name type="synonym">Pichia pastoris</name>
    <dbReference type="NCBI Taxonomy" id="4922"/>
    <lineage>
        <taxon>Eukaryota</taxon>
        <taxon>Fungi</taxon>
        <taxon>Dikarya</taxon>
        <taxon>Ascomycota</taxon>
        <taxon>Saccharomycotina</taxon>
        <taxon>Pichiomycetes</taxon>
        <taxon>Pichiales</taxon>
        <taxon>Pichiaceae</taxon>
        <taxon>Komagataella</taxon>
    </lineage>
</organism>
<dbReference type="Gene3D" id="3.20.20.360">
    <property type="entry name" value="Malate synthase, domain 3"/>
    <property type="match status" value="1"/>
</dbReference>
<name>A0A1B2JGW5_PICPA</name>
<dbReference type="PANTHER" id="PTHR42902:SF1">
    <property type="entry name" value="MALATE SYNTHASE 1-RELATED"/>
    <property type="match status" value="1"/>
</dbReference>
<protein>
    <recommendedName>
        <fullName evidence="2">malate synthase</fullName>
        <ecNumber evidence="2">2.3.3.9</ecNumber>
    </recommendedName>
</protein>
<reference evidence="5 6" key="1">
    <citation type="submission" date="2016-02" db="EMBL/GenBank/DDBJ databases">
        <title>Comparative genomic and transcriptomic foundation for Pichia pastoris.</title>
        <authorList>
            <person name="Love K.R."/>
            <person name="Shah K.A."/>
            <person name="Whittaker C.A."/>
            <person name="Wu J."/>
            <person name="Bartlett M.C."/>
            <person name="Ma D."/>
            <person name="Leeson R.L."/>
            <person name="Priest M."/>
            <person name="Young S.K."/>
            <person name="Love J.C."/>
        </authorList>
    </citation>
    <scope>NUCLEOTIDE SEQUENCE [LARGE SCALE GENOMIC DNA]</scope>
    <source>
        <strain evidence="5 6">ATCC 28485</strain>
    </source>
</reference>
<evidence type="ECO:0000259" key="3">
    <source>
        <dbReference type="Pfam" id="PF01274"/>
    </source>
</evidence>
<proteinExistence type="inferred from homology"/>
<dbReference type="Pfam" id="PF01274">
    <property type="entry name" value="MS_TIM-barrel"/>
    <property type="match status" value="1"/>
</dbReference>
<dbReference type="EMBL" id="CP014586">
    <property type="protein sequence ID" value="ANZ77131.1"/>
    <property type="molecule type" value="Genomic_DNA"/>
</dbReference>
<feature type="domain" description="Malate synthase TIM barrel" evidence="3">
    <location>
        <begin position="139"/>
        <end position="289"/>
    </location>
</feature>
<dbReference type="PANTHER" id="PTHR42902">
    <property type="entry name" value="MALATE SYNTHASE"/>
    <property type="match status" value="1"/>
</dbReference>
<dbReference type="AlphaFoldDB" id="A0A1B2JGW5"/>